<evidence type="ECO:0000256" key="6">
    <source>
        <dbReference type="ARBA" id="ARBA00022842"/>
    </source>
</evidence>
<sequence length="287" mass="29265">MRETLRGLLDLTRPVNAVAAGALTLIGAFIAGVEAGGVSEYPLEAAAATLATVFAVGAGNAINDYFDRDIDAINAPERAIPRGAVSARGALWFSVALFVAAIALALTLPLLAIAIATFNLVALVVYTEWFKGLPGVGNLVVAYLGGSTFLFGGAAVHSGQAGLTTVGVLAALAALSTFTREVVKDVEDLAGDREEGLNTLPIAIGERSALVVGTVALVVAVLASPVPYVRETFGLGYLLVVVPADLVMLGAAAESYSDPTAAQEHLKYGMFLAAAAFVVGRVAPLGL</sequence>
<keyword evidence="7 12" id="KW-1133">Transmembrane helix</keyword>
<evidence type="ECO:0000256" key="11">
    <source>
        <dbReference type="ARBA" id="ARBA00023264"/>
    </source>
</evidence>
<feature type="transmembrane region" description="Helical" evidence="12">
    <location>
        <begin position="45"/>
        <end position="62"/>
    </location>
</feature>
<dbReference type="Proteomes" id="UP001596099">
    <property type="component" value="Unassembled WGS sequence"/>
</dbReference>
<feature type="transmembrane region" description="Helical" evidence="12">
    <location>
        <begin position="91"/>
        <end position="124"/>
    </location>
</feature>
<comment type="catalytic activity">
    <reaction evidence="12">
        <text>sn-3-O-(geranylgeranyl)glycerol 1-phosphate + (2E,6E,10E)-geranylgeranyl diphosphate = 2,3-bis-O-(geranylgeranyl)-sn-glycerol 1-phosphate + diphosphate</text>
        <dbReference type="Rhea" id="RHEA:18109"/>
        <dbReference type="ChEBI" id="CHEBI:33019"/>
        <dbReference type="ChEBI" id="CHEBI:57677"/>
        <dbReference type="ChEBI" id="CHEBI:58756"/>
        <dbReference type="ChEBI" id="CHEBI:58837"/>
        <dbReference type="EC" id="2.5.1.42"/>
    </reaction>
</comment>
<dbReference type="GO" id="GO:0046474">
    <property type="term" value="P:glycerophospholipid biosynthetic process"/>
    <property type="evidence" value="ECO:0007669"/>
    <property type="project" value="UniProtKB-UniRule"/>
</dbReference>
<evidence type="ECO:0000256" key="2">
    <source>
        <dbReference type="ARBA" id="ARBA00022475"/>
    </source>
</evidence>
<protein>
    <recommendedName>
        <fullName evidence="12">Digeranylgeranylglyceryl phosphate synthase</fullName>
        <shortName evidence="12">DGGGP synthase</shortName>
        <shortName evidence="12">DGGGPS</shortName>
        <ecNumber evidence="12">2.5.1.42</ecNumber>
    </recommendedName>
    <alternativeName>
        <fullName evidence="12">(S)-2,3-di-O-geranylgeranylglyceryl phosphate synthase</fullName>
    </alternativeName>
    <alternativeName>
        <fullName evidence="12">Geranylgeranylglycerol-phosphate geranylgeranyltransferase</fullName>
    </alternativeName>
</protein>
<keyword evidence="11 12" id="KW-1208">Phospholipid metabolism</keyword>
<dbReference type="PANTHER" id="PTHR42723">
    <property type="entry name" value="CHLOROPHYLL SYNTHASE"/>
    <property type="match status" value="1"/>
</dbReference>
<keyword evidence="6 12" id="KW-0460">Magnesium</keyword>
<dbReference type="Pfam" id="PF01040">
    <property type="entry name" value="UbiA"/>
    <property type="match status" value="1"/>
</dbReference>
<feature type="transmembrane region" description="Helical" evidence="12">
    <location>
        <begin position="234"/>
        <end position="253"/>
    </location>
</feature>
<dbReference type="NCBIfam" id="NF009521">
    <property type="entry name" value="PRK12882.1"/>
    <property type="match status" value="1"/>
</dbReference>
<feature type="transmembrane region" description="Helical" evidence="12">
    <location>
        <begin position="136"/>
        <end position="155"/>
    </location>
</feature>
<evidence type="ECO:0000256" key="5">
    <source>
        <dbReference type="ARBA" id="ARBA00022692"/>
    </source>
</evidence>
<comment type="similarity">
    <text evidence="12">Belongs to the UbiA prenyltransferase family. DGGGP synthase subfamily.</text>
</comment>
<keyword evidence="2 12" id="KW-1003">Cell membrane</keyword>
<dbReference type="AlphaFoldDB" id="A0ABD5RJJ2"/>
<comment type="pathway">
    <text evidence="12">Membrane lipid metabolism; glycerophospholipid metabolism.</text>
</comment>
<dbReference type="InterPro" id="IPR050475">
    <property type="entry name" value="Prenyltransferase_related"/>
</dbReference>
<gene>
    <name evidence="13" type="ORF">ACFPYI_03260</name>
</gene>
<dbReference type="GO" id="GO:0047295">
    <property type="term" value="F:geranylgeranylglycerol-phosphate geranylgeranyltransferase activity"/>
    <property type="evidence" value="ECO:0007669"/>
    <property type="project" value="UniProtKB-UniRule"/>
</dbReference>
<evidence type="ECO:0000256" key="3">
    <source>
        <dbReference type="ARBA" id="ARBA00022516"/>
    </source>
</evidence>
<comment type="function">
    <text evidence="12">Prenyltransferase that catalyzes the transfer of the geranylgeranyl moiety of geranylgeranyl diphosphate (GGPP) to the C2 hydroxyl of (S)-3-O-geranylgeranylglyceryl phosphate (GGGP). This reaction is the second ether-bond-formation step in the biosynthesis of archaeal membrane lipids.</text>
</comment>
<comment type="cofactor">
    <cofactor evidence="12">
        <name>Mg(2+)</name>
        <dbReference type="ChEBI" id="CHEBI:18420"/>
    </cofactor>
</comment>
<dbReference type="InterPro" id="IPR023547">
    <property type="entry name" value="DGGGP_synth"/>
</dbReference>
<evidence type="ECO:0000313" key="14">
    <source>
        <dbReference type="Proteomes" id="UP001596099"/>
    </source>
</evidence>
<dbReference type="Gene3D" id="1.10.357.140">
    <property type="entry name" value="UbiA prenyltransferase"/>
    <property type="match status" value="1"/>
</dbReference>
<comment type="caution">
    <text evidence="13">The sequence shown here is derived from an EMBL/GenBank/DDBJ whole genome shotgun (WGS) entry which is preliminary data.</text>
</comment>
<organism evidence="13 14">
    <name type="scientific">Halomarina salina</name>
    <dbReference type="NCBI Taxonomy" id="1872699"/>
    <lineage>
        <taxon>Archaea</taxon>
        <taxon>Methanobacteriati</taxon>
        <taxon>Methanobacteriota</taxon>
        <taxon>Stenosarchaea group</taxon>
        <taxon>Halobacteria</taxon>
        <taxon>Halobacteriales</taxon>
        <taxon>Natronomonadaceae</taxon>
        <taxon>Halomarina</taxon>
    </lineage>
</organism>
<dbReference type="EMBL" id="JBHSQH010000001">
    <property type="protein sequence ID" value="MFC5970339.1"/>
    <property type="molecule type" value="Genomic_DNA"/>
</dbReference>
<dbReference type="HAMAP" id="MF_01286">
    <property type="entry name" value="DGGGP_synth"/>
    <property type="match status" value="1"/>
</dbReference>
<dbReference type="InterPro" id="IPR000537">
    <property type="entry name" value="UbiA_prenyltransferase"/>
</dbReference>
<feature type="transmembrane region" description="Helical" evidence="12">
    <location>
        <begin position="209"/>
        <end position="228"/>
    </location>
</feature>
<dbReference type="CDD" id="cd13961">
    <property type="entry name" value="PT_UbiA_DGGGPS"/>
    <property type="match status" value="1"/>
</dbReference>
<evidence type="ECO:0000256" key="10">
    <source>
        <dbReference type="ARBA" id="ARBA00023209"/>
    </source>
</evidence>
<accession>A0ABD5RJJ2</accession>
<keyword evidence="8 12" id="KW-0443">Lipid metabolism</keyword>
<feature type="transmembrane region" description="Helical" evidence="12">
    <location>
        <begin position="161"/>
        <end position="179"/>
    </location>
</feature>
<dbReference type="Gene3D" id="1.20.120.1780">
    <property type="entry name" value="UbiA prenyltransferase"/>
    <property type="match status" value="1"/>
</dbReference>
<reference evidence="13 14" key="1">
    <citation type="journal article" date="2019" name="Int. J. Syst. Evol. Microbiol.">
        <title>The Global Catalogue of Microorganisms (GCM) 10K type strain sequencing project: providing services to taxonomists for standard genome sequencing and annotation.</title>
        <authorList>
            <consortium name="The Broad Institute Genomics Platform"/>
            <consortium name="The Broad Institute Genome Sequencing Center for Infectious Disease"/>
            <person name="Wu L."/>
            <person name="Ma J."/>
        </authorList>
    </citation>
    <scope>NUCLEOTIDE SEQUENCE [LARGE SCALE GENOMIC DNA]</scope>
    <source>
        <strain evidence="13 14">CGMCC 1.12543</strain>
    </source>
</reference>
<evidence type="ECO:0000256" key="12">
    <source>
        <dbReference type="HAMAP-Rule" id="MF_01286"/>
    </source>
</evidence>
<keyword evidence="10 12" id="KW-0594">Phospholipid biosynthesis</keyword>
<proteinExistence type="inferred from homology"/>
<evidence type="ECO:0000256" key="1">
    <source>
        <dbReference type="ARBA" id="ARBA00004651"/>
    </source>
</evidence>
<dbReference type="RefSeq" id="WP_247419240.1">
    <property type="nucleotide sequence ID" value="NZ_JALLGW010000002.1"/>
</dbReference>
<dbReference type="EC" id="2.5.1.42" evidence="12"/>
<evidence type="ECO:0000256" key="9">
    <source>
        <dbReference type="ARBA" id="ARBA00023136"/>
    </source>
</evidence>
<keyword evidence="5 12" id="KW-0812">Transmembrane</keyword>
<evidence type="ECO:0000256" key="7">
    <source>
        <dbReference type="ARBA" id="ARBA00022989"/>
    </source>
</evidence>
<dbReference type="GO" id="GO:0005886">
    <property type="term" value="C:plasma membrane"/>
    <property type="evidence" value="ECO:0007669"/>
    <property type="project" value="UniProtKB-SubCell"/>
</dbReference>
<keyword evidence="4 12" id="KW-0808">Transferase</keyword>
<feature type="transmembrane region" description="Helical" evidence="12">
    <location>
        <begin position="265"/>
        <end position="283"/>
    </location>
</feature>
<dbReference type="PANTHER" id="PTHR42723:SF1">
    <property type="entry name" value="CHLOROPHYLL SYNTHASE, CHLOROPLASTIC"/>
    <property type="match status" value="1"/>
</dbReference>
<name>A0ABD5RJJ2_9EURY</name>
<evidence type="ECO:0000256" key="4">
    <source>
        <dbReference type="ARBA" id="ARBA00022679"/>
    </source>
</evidence>
<evidence type="ECO:0000313" key="13">
    <source>
        <dbReference type="EMBL" id="MFC5970339.1"/>
    </source>
</evidence>
<comment type="subcellular location">
    <subcellularLocation>
        <location evidence="1 12">Cell membrane</location>
        <topology evidence="1 12">Multi-pass membrane protein</topology>
    </subcellularLocation>
</comment>
<keyword evidence="14" id="KW-1185">Reference proteome</keyword>
<feature type="transmembrane region" description="Helical" evidence="12">
    <location>
        <begin position="15"/>
        <end position="33"/>
    </location>
</feature>
<keyword evidence="3 12" id="KW-0444">Lipid biosynthesis</keyword>
<dbReference type="GO" id="GO:0000287">
    <property type="term" value="F:magnesium ion binding"/>
    <property type="evidence" value="ECO:0007669"/>
    <property type="project" value="UniProtKB-UniRule"/>
</dbReference>
<dbReference type="InterPro" id="IPR044878">
    <property type="entry name" value="UbiA_sf"/>
</dbReference>
<keyword evidence="9 12" id="KW-0472">Membrane</keyword>
<evidence type="ECO:0000256" key="8">
    <source>
        <dbReference type="ARBA" id="ARBA00023098"/>
    </source>
</evidence>